<feature type="transmembrane region" description="Helical" evidence="1">
    <location>
        <begin position="112"/>
        <end position="135"/>
    </location>
</feature>
<keyword evidence="1" id="KW-0472">Membrane</keyword>
<dbReference type="Proteomes" id="UP000319578">
    <property type="component" value="Unassembled WGS sequence"/>
</dbReference>
<comment type="caution">
    <text evidence="3">The sequence shown here is derived from an EMBL/GenBank/DDBJ whole genome shotgun (WGS) entry which is preliminary data.</text>
</comment>
<evidence type="ECO:0000313" key="4">
    <source>
        <dbReference type="Proteomes" id="UP000036834"/>
    </source>
</evidence>
<dbReference type="EMBL" id="BJON01000002">
    <property type="protein sequence ID" value="GED66368.1"/>
    <property type="molecule type" value="Genomic_DNA"/>
</dbReference>
<dbReference type="RefSeq" id="WP_049740386.1">
    <property type="nucleotide sequence ID" value="NZ_BJON01000002.1"/>
</dbReference>
<keyword evidence="5" id="KW-1185">Reference proteome</keyword>
<keyword evidence="1" id="KW-0812">Transmembrane</keyword>
<name>A0A0K9YRM0_9BACL</name>
<evidence type="ECO:0000256" key="1">
    <source>
        <dbReference type="SAM" id="Phobius"/>
    </source>
</evidence>
<sequence>MNQVLTILLIGLIALIGNWIGYGVGPAEGLPGILLLAIVTLIGMGFTKILPFKSPVIVWISLFAMIATSPIFPGNEFIAASIAKINLLALATPILAYAGLSLGKDIHLFKELSWRIVVVSLVVFTGTFLFATLFAEIVFKIQGKF</sequence>
<organism evidence="3 4">
    <name type="scientific">Brevibacillus reuszeri</name>
    <dbReference type="NCBI Taxonomy" id="54915"/>
    <lineage>
        <taxon>Bacteria</taxon>
        <taxon>Bacillati</taxon>
        <taxon>Bacillota</taxon>
        <taxon>Bacilli</taxon>
        <taxon>Bacillales</taxon>
        <taxon>Paenibacillaceae</taxon>
        <taxon>Brevibacillus</taxon>
    </lineage>
</organism>
<dbReference type="AlphaFoldDB" id="A0A0K9YRM0"/>
<proteinExistence type="predicted"/>
<reference evidence="2 5" key="3">
    <citation type="submission" date="2019-06" db="EMBL/GenBank/DDBJ databases">
        <title>Whole genome shotgun sequence of Brevibacillus reuszeri NBRC 15719.</title>
        <authorList>
            <person name="Hosoyama A."/>
            <person name="Uohara A."/>
            <person name="Ohji S."/>
            <person name="Ichikawa N."/>
        </authorList>
    </citation>
    <scope>NUCLEOTIDE SEQUENCE [LARGE SCALE GENOMIC DNA]</scope>
    <source>
        <strain evidence="2 5">NBRC 15719</strain>
    </source>
</reference>
<evidence type="ECO:0000313" key="3">
    <source>
        <dbReference type="EMBL" id="KNB71353.1"/>
    </source>
</evidence>
<dbReference type="OrthoDB" id="6443879at2"/>
<feature type="transmembrane region" description="Helical" evidence="1">
    <location>
        <begin position="56"/>
        <end position="72"/>
    </location>
</feature>
<feature type="transmembrane region" description="Helical" evidence="1">
    <location>
        <begin position="78"/>
        <end position="100"/>
    </location>
</feature>
<keyword evidence="1" id="KW-1133">Transmembrane helix</keyword>
<evidence type="ECO:0000313" key="5">
    <source>
        <dbReference type="Proteomes" id="UP000319578"/>
    </source>
</evidence>
<reference evidence="4" key="1">
    <citation type="submission" date="2015-07" db="EMBL/GenBank/DDBJ databases">
        <title>Genome sequencing project for genomic taxonomy and phylogenomics of Bacillus-like bacteria.</title>
        <authorList>
            <person name="Liu B."/>
            <person name="Wang J."/>
            <person name="Zhu Y."/>
            <person name="Liu G."/>
            <person name="Chen Q."/>
            <person name="Chen Z."/>
            <person name="Lan J."/>
            <person name="Che J."/>
            <person name="Ge C."/>
            <person name="Shi H."/>
            <person name="Pan Z."/>
            <person name="Liu X."/>
        </authorList>
    </citation>
    <scope>NUCLEOTIDE SEQUENCE [LARGE SCALE GENOMIC DNA]</scope>
    <source>
        <strain evidence="4">DSM 9887</strain>
    </source>
</reference>
<reference evidence="3" key="2">
    <citation type="submission" date="2015-07" db="EMBL/GenBank/DDBJ databases">
        <title>MeaNS - Measles Nucleotide Surveillance Program.</title>
        <authorList>
            <person name="Tran T."/>
            <person name="Druce J."/>
        </authorList>
    </citation>
    <scope>NUCLEOTIDE SEQUENCE</scope>
    <source>
        <strain evidence="3">DSM 9887</strain>
    </source>
</reference>
<evidence type="ECO:0000313" key="2">
    <source>
        <dbReference type="EMBL" id="GED66368.1"/>
    </source>
</evidence>
<dbReference type="Proteomes" id="UP000036834">
    <property type="component" value="Unassembled WGS sequence"/>
</dbReference>
<gene>
    <name evidence="3" type="ORF">ADS79_21355</name>
    <name evidence="2" type="ORF">BRE01_00700</name>
</gene>
<dbReference type="PATRIC" id="fig|54915.3.peg.3403"/>
<feature type="transmembrane region" description="Helical" evidence="1">
    <location>
        <begin position="33"/>
        <end position="49"/>
    </location>
</feature>
<accession>A0A0K9YRM0</accession>
<protein>
    <submittedName>
        <fullName evidence="3">Membrane protein</fullName>
    </submittedName>
</protein>
<dbReference type="STRING" id="54915.ADS79_21355"/>
<dbReference type="EMBL" id="LGIQ01000009">
    <property type="protein sequence ID" value="KNB71353.1"/>
    <property type="molecule type" value="Genomic_DNA"/>
</dbReference>